<proteinExistence type="predicted"/>
<keyword evidence="5" id="KW-1185">Reference proteome</keyword>
<dbReference type="Proteomes" id="UP000237246">
    <property type="component" value="Unassembled WGS sequence"/>
</dbReference>
<feature type="region of interest" description="Disordered" evidence="1">
    <location>
        <begin position="15"/>
        <end position="37"/>
    </location>
</feature>
<evidence type="ECO:0000313" key="3">
    <source>
        <dbReference type="EMBL" id="POI20097.1"/>
    </source>
</evidence>
<evidence type="ECO:0000313" key="4">
    <source>
        <dbReference type="EMBL" id="POI20098.1"/>
    </source>
</evidence>
<name>A0A2P4S4F3_BAMTH</name>
<comment type="caution">
    <text evidence="2">The sequence shown here is derived from an EMBL/GenBank/DDBJ whole genome shotgun (WGS) entry which is preliminary data.</text>
</comment>
<dbReference type="EMBL" id="PPHD01088617">
    <property type="protein sequence ID" value="POI20098.1"/>
    <property type="molecule type" value="Genomic_DNA"/>
</dbReference>
<gene>
    <name evidence="4" type="ORF">CIB84_016155</name>
    <name evidence="3" type="ORF">CIB84_016156</name>
    <name evidence="2" type="ORF">CIB84_017254</name>
</gene>
<evidence type="ECO:0000256" key="1">
    <source>
        <dbReference type="SAM" id="MobiDB-lite"/>
    </source>
</evidence>
<protein>
    <submittedName>
        <fullName evidence="2">Uncharacterized protein</fullName>
    </submittedName>
</protein>
<reference evidence="2 5" key="1">
    <citation type="submission" date="2018-01" db="EMBL/GenBank/DDBJ databases">
        <title>Comparison of the Chinese Bamboo Partridge and Red Junglefowl genome sequences highlights the importance of demography in genome evolution.</title>
        <authorList>
            <person name="Tiley G.P."/>
            <person name="Kimball R.T."/>
            <person name="Braun E.L."/>
            <person name="Burleigh J.G."/>
        </authorList>
    </citation>
    <scope>NUCLEOTIDE SEQUENCE [LARGE SCALE GENOMIC DNA]</scope>
    <source>
        <strain evidence="2">RTK389</strain>
        <tissue evidence="2">Blood</tissue>
    </source>
</reference>
<accession>A0A2P4S4F3</accession>
<organism evidence="2 5">
    <name type="scientific">Bambusicola thoracicus</name>
    <name type="common">Chinese bamboo-partridge</name>
    <name type="synonym">Perdix thoracica</name>
    <dbReference type="NCBI Taxonomy" id="9083"/>
    <lineage>
        <taxon>Eukaryota</taxon>
        <taxon>Metazoa</taxon>
        <taxon>Chordata</taxon>
        <taxon>Craniata</taxon>
        <taxon>Vertebrata</taxon>
        <taxon>Euteleostomi</taxon>
        <taxon>Archelosauria</taxon>
        <taxon>Archosauria</taxon>
        <taxon>Dinosauria</taxon>
        <taxon>Saurischia</taxon>
        <taxon>Theropoda</taxon>
        <taxon>Coelurosauria</taxon>
        <taxon>Aves</taxon>
        <taxon>Neognathae</taxon>
        <taxon>Galloanserae</taxon>
        <taxon>Galliformes</taxon>
        <taxon>Phasianidae</taxon>
        <taxon>Perdicinae</taxon>
        <taxon>Bambusicola</taxon>
    </lineage>
</organism>
<dbReference type="AlphaFoldDB" id="A0A2P4S4F3"/>
<evidence type="ECO:0000313" key="2">
    <source>
        <dbReference type="EMBL" id="POI19002.1"/>
    </source>
</evidence>
<dbReference type="EMBL" id="PPHD01088624">
    <property type="protein sequence ID" value="POI20097.1"/>
    <property type="molecule type" value="Genomic_DNA"/>
</dbReference>
<sequence length="37" mass="4269">MSPRTLHCHALRTTRARSAGTRRLFSSSRTVQELRMP</sequence>
<evidence type="ECO:0000313" key="5">
    <source>
        <dbReference type="Proteomes" id="UP000237246"/>
    </source>
</evidence>
<dbReference type="EMBL" id="PPHD01111779">
    <property type="protein sequence ID" value="POI19002.1"/>
    <property type="molecule type" value="Genomic_DNA"/>
</dbReference>